<gene>
    <name evidence="1" type="ORF">dnm_084780</name>
</gene>
<dbReference type="Proteomes" id="UP000663722">
    <property type="component" value="Chromosome"/>
</dbReference>
<dbReference type="AlphaFoldDB" id="A0A975GTR0"/>
<sequence>MRGKYLNESFSYIFFSAGNRETRLFPSRAADHSGKKPGFFLG</sequence>
<evidence type="ECO:0000313" key="1">
    <source>
        <dbReference type="EMBL" id="QTA92398.1"/>
    </source>
</evidence>
<accession>A0A975GTR0</accession>
<organism evidence="1 2">
    <name type="scientific">Desulfonema magnum</name>
    <dbReference type="NCBI Taxonomy" id="45655"/>
    <lineage>
        <taxon>Bacteria</taxon>
        <taxon>Pseudomonadati</taxon>
        <taxon>Thermodesulfobacteriota</taxon>
        <taxon>Desulfobacteria</taxon>
        <taxon>Desulfobacterales</taxon>
        <taxon>Desulfococcaceae</taxon>
        <taxon>Desulfonema</taxon>
    </lineage>
</organism>
<protein>
    <submittedName>
        <fullName evidence="1">Uncharacterized protein</fullName>
    </submittedName>
</protein>
<reference evidence="1" key="1">
    <citation type="journal article" date="2021" name="Microb. Physiol.">
        <title>Proteogenomic Insights into the Physiology of Marine, Sulfate-Reducing, Filamentous Desulfonema limicola and Desulfonema magnum.</title>
        <authorList>
            <person name="Schnaars V."/>
            <person name="Wohlbrand L."/>
            <person name="Scheve S."/>
            <person name="Hinrichs C."/>
            <person name="Reinhardt R."/>
            <person name="Rabus R."/>
        </authorList>
    </citation>
    <scope>NUCLEOTIDE SEQUENCE</scope>
    <source>
        <strain evidence="1">4be13</strain>
    </source>
</reference>
<proteinExistence type="predicted"/>
<keyword evidence="2" id="KW-1185">Reference proteome</keyword>
<name>A0A975GTR0_9BACT</name>
<dbReference type="KEGG" id="dmm:dnm_084780"/>
<dbReference type="EMBL" id="CP061800">
    <property type="protein sequence ID" value="QTA92398.1"/>
    <property type="molecule type" value="Genomic_DNA"/>
</dbReference>
<evidence type="ECO:0000313" key="2">
    <source>
        <dbReference type="Proteomes" id="UP000663722"/>
    </source>
</evidence>